<proteinExistence type="predicted"/>
<evidence type="ECO:0000313" key="2">
    <source>
        <dbReference type="EMBL" id="QJH95934.1"/>
    </source>
</evidence>
<protein>
    <submittedName>
        <fullName evidence="1">Putative tail protein</fullName>
    </submittedName>
</protein>
<dbReference type="EMBL" id="MT143975">
    <property type="protein sequence ID" value="QJA44286.1"/>
    <property type="molecule type" value="Genomic_DNA"/>
</dbReference>
<accession>A0A6H1Z8R6</accession>
<sequence length="181" mass="18857">MAGFGCASLDTQKIDIKDDVSIDKVSVTETEPRLIGHVYLTHYDAQGNVKDQREYHNLVVSAGKAGVASRINGAGSEAAFTYIAIGIGTTAAAAGNTTLESEIVTAGGERAAGTPTRITTNVTNDTAQLQVTYSFTGSFAVTESGVLNAASTGTLIARRTFSAINVVSGDSIQTTWKFVCQ</sequence>
<evidence type="ECO:0000313" key="1">
    <source>
        <dbReference type="EMBL" id="QJA44286.1"/>
    </source>
</evidence>
<reference evidence="1" key="1">
    <citation type="submission" date="2020-03" db="EMBL/GenBank/DDBJ databases">
        <title>The deep terrestrial virosphere.</title>
        <authorList>
            <person name="Holmfeldt K."/>
            <person name="Nilsson E."/>
            <person name="Simone D."/>
            <person name="Lopez-Fernandez M."/>
            <person name="Wu X."/>
            <person name="de Brujin I."/>
            <person name="Lundin D."/>
            <person name="Andersson A."/>
            <person name="Bertilsson S."/>
            <person name="Dopson M."/>
        </authorList>
    </citation>
    <scope>NUCLEOTIDE SEQUENCE</scope>
    <source>
        <strain evidence="1">TM448A00093</strain>
        <strain evidence="2">TM448B00554</strain>
    </source>
</reference>
<dbReference type="AlphaFoldDB" id="A0A6H1Z8R6"/>
<gene>
    <name evidence="1" type="ORF">TM448A00093_0016</name>
    <name evidence="2" type="ORF">TM448B00554_0005</name>
</gene>
<dbReference type="EMBL" id="MT144634">
    <property type="protein sequence ID" value="QJH95934.1"/>
    <property type="molecule type" value="Genomic_DNA"/>
</dbReference>
<organism evidence="1">
    <name type="scientific">viral metagenome</name>
    <dbReference type="NCBI Taxonomy" id="1070528"/>
    <lineage>
        <taxon>unclassified sequences</taxon>
        <taxon>metagenomes</taxon>
        <taxon>organismal metagenomes</taxon>
    </lineage>
</organism>
<name>A0A6H1Z8R6_9ZZZZ</name>